<name>A0A0C3KEA7_PISTI</name>
<proteinExistence type="predicted"/>
<dbReference type="EMBL" id="KN831958">
    <property type="protein sequence ID" value="KIO07932.1"/>
    <property type="molecule type" value="Genomic_DNA"/>
</dbReference>
<dbReference type="PANTHER" id="PTHR11799">
    <property type="entry name" value="PARAOXONASE"/>
    <property type="match status" value="1"/>
</dbReference>
<dbReference type="InterPro" id="IPR051288">
    <property type="entry name" value="Serum_paraoxonase/arylesterase"/>
</dbReference>
<dbReference type="OrthoDB" id="5307922at2759"/>
<keyword evidence="2" id="KW-1185">Reference proteome</keyword>
<dbReference type="SUPFAM" id="SSF63829">
    <property type="entry name" value="Calcium-dependent phosphotriesterase"/>
    <property type="match status" value="1"/>
</dbReference>
<dbReference type="AlphaFoldDB" id="A0A0C3KEA7"/>
<dbReference type="Proteomes" id="UP000054217">
    <property type="component" value="Unassembled WGS sequence"/>
</dbReference>
<evidence type="ECO:0000313" key="2">
    <source>
        <dbReference type="Proteomes" id="UP000054217"/>
    </source>
</evidence>
<organism evidence="1 2">
    <name type="scientific">Pisolithus tinctorius Marx 270</name>
    <dbReference type="NCBI Taxonomy" id="870435"/>
    <lineage>
        <taxon>Eukaryota</taxon>
        <taxon>Fungi</taxon>
        <taxon>Dikarya</taxon>
        <taxon>Basidiomycota</taxon>
        <taxon>Agaricomycotina</taxon>
        <taxon>Agaricomycetes</taxon>
        <taxon>Agaricomycetidae</taxon>
        <taxon>Boletales</taxon>
        <taxon>Sclerodermatineae</taxon>
        <taxon>Pisolithaceae</taxon>
        <taxon>Pisolithus</taxon>
    </lineage>
</organism>
<protein>
    <recommendedName>
        <fullName evidence="3">Calcium-dependent phosphotriesterase</fullName>
    </recommendedName>
</protein>
<evidence type="ECO:0000313" key="1">
    <source>
        <dbReference type="EMBL" id="KIO07932.1"/>
    </source>
</evidence>
<gene>
    <name evidence="1" type="ORF">M404DRAFT_23203</name>
</gene>
<reference evidence="1 2" key="1">
    <citation type="submission" date="2014-04" db="EMBL/GenBank/DDBJ databases">
        <authorList>
            <consortium name="DOE Joint Genome Institute"/>
            <person name="Kuo A."/>
            <person name="Kohler A."/>
            <person name="Costa M.D."/>
            <person name="Nagy L.G."/>
            <person name="Floudas D."/>
            <person name="Copeland A."/>
            <person name="Barry K.W."/>
            <person name="Cichocki N."/>
            <person name="Veneault-Fourrey C."/>
            <person name="LaButti K."/>
            <person name="Lindquist E.A."/>
            <person name="Lipzen A."/>
            <person name="Lundell T."/>
            <person name="Morin E."/>
            <person name="Murat C."/>
            <person name="Sun H."/>
            <person name="Tunlid A."/>
            <person name="Henrissat B."/>
            <person name="Grigoriev I.V."/>
            <person name="Hibbett D.S."/>
            <person name="Martin F."/>
            <person name="Nordberg H.P."/>
            <person name="Cantor M.N."/>
            <person name="Hua S.X."/>
        </authorList>
    </citation>
    <scope>NUCLEOTIDE SEQUENCE [LARGE SCALE GENOMIC DNA]</scope>
    <source>
        <strain evidence="1 2">Marx 270</strain>
    </source>
</reference>
<sequence length="436" mass="47787">MFYKFATVLATLLAIYVYRSGRALLYHVFTVPALPKGYFAGGDYKDHCLVLKDEIDNQLNHCEHIVFWDHLDEEDNVSDRFVFLSCDPGRRAWNTVMGPMDDPDPLGHLWIYSTETRSLSPVTLANYPEGHDFHPLGMDVLPSKAGAPSTLFLVNHPRENSTVEQFVLDPAQPTVATYVRTLTSPYFVAPNSLALTSPTSFYLTNDHLMTRRLPGLFGSILPSVEAIGGLPLTWVAHVTVLPDGTIQHKVVAFGIAIANGVALSHDGLYLAVASSSLAKVYFYRRDPSTNDLTLDRKVTVPFVPDNVMYDDEDVLIVAGHPHYPSFIAVVENKPGAKAPSWVVSIRPSVATSGTGESEGHRNSYSKMTGYDSRAPLSASVIAPAALTDEVETIFQSDGSVYGTSTTGLIDSRTGTFYLTGLYEDGLLVCYAEQRNV</sequence>
<accession>A0A0C3KEA7</accession>
<dbReference type="InParanoid" id="A0A0C3KEA7"/>
<dbReference type="PANTHER" id="PTHR11799:SF30">
    <property type="entry name" value="SERUM PARAOXONASE_ARYLESTERASE 2"/>
    <property type="match status" value="1"/>
</dbReference>
<reference evidence="2" key="2">
    <citation type="submission" date="2015-01" db="EMBL/GenBank/DDBJ databases">
        <title>Evolutionary Origins and Diversification of the Mycorrhizal Mutualists.</title>
        <authorList>
            <consortium name="DOE Joint Genome Institute"/>
            <consortium name="Mycorrhizal Genomics Consortium"/>
            <person name="Kohler A."/>
            <person name="Kuo A."/>
            <person name="Nagy L.G."/>
            <person name="Floudas D."/>
            <person name="Copeland A."/>
            <person name="Barry K.W."/>
            <person name="Cichocki N."/>
            <person name="Veneault-Fourrey C."/>
            <person name="LaButti K."/>
            <person name="Lindquist E.A."/>
            <person name="Lipzen A."/>
            <person name="Lundell T."/>
            <person name="Morin E."/>
            <person name="Murat C."/>
            <person name="Riley R."/>
            <person name="Ohm R."/>
            <person name="Sun H."/>
            <person name="Tunlid A."/>
            <person name="Henrissat B."/>
            <person name="Grigoriev I.V."/>
            <person name="Hibbett D.S."/>
            <person name="Martin F."/>
        </authorList>
    </citation>
    <scope>NUCLEOTIDE SEQUENCE [LARGE SCALE GENOMIC DNA]</scope>
    <source>
        <strain evidence="2">Marx 270</strain>
    </source>
</reference>
<evidence type="ECO:0008006" key="3">
    <source>
        <dbReference type="Google" id="ProtNLM"/>
    </source>
</evidence>
<dbReference type="Gene3D" id="2.120.10.30">
    <property type="entry name" value="TolB, C-terminal domain"/>
    <property type="match status" value="1"/>
</dbReference>
<dbReference type="HOGENOM" id="CLU_035172_1_0_1"/>
<dbReference type="InterPro" id="IPR011042">
    <property type="entry name" value="6-blade_b-propeller_TolB-like"/>
</dbReference>